<keyword evidence="2 5" id="KW-0645">Protease</keyword>
<comment type="similarity">
    <text evidence="1 5">Belongs to the peptidase S8 family.</text>
</comment>
<dbReference type="Pfam" id="PF00082">
    <property type="entry name" value="Peptidase_S8"/>
    <property type="match status" value="1"/>
</dbReference>
<keyword evidence="3 5" id="KW-0378">Hydrolase</keyword>
<dbReference type="PANTHER" id="PTHR43806:SF11">
    <property type="entry name" value="CEREVISIN-RELATED"/>
    <property type="match status" value="1"/>
</dbReference>
<comment type="caution">
    <text evidence="8">The sequence shown here is derived from an EMBL/GenBank/DDBJ whole genome shotgun (WGS) entry which is preliminary data.</text>
</comment>
<evidence type="ECO:0000256" key="1">
    <source>
        <dbReference type="ARBA" id="ARBA00011073"/>
    </source>
</evidence>
<sequence>MRALRTLRIATPAALVALALIATDAHLARAERWIVRLAPPPPALPGALRATHLADQRERFSARARALGVTPLRTLDADLPAAGLAGLSAAPRAAAGAAPEGNPFDLDPSRTWLVDVAEPALAPALAADPEVLWAEPDQVRSICVEPESFVFDAAPLAAAALAPGFPNDPMFRDTRQWGLWNAGPAGVYRGRDGADVAALDAWTLTTGSHDVKLAIADTGVDPAHPELVALVPGVGERVTDGFNATLNPSVGYADSFGHGTPVAGVFAARTHNGAFSDSLGVAGLAGGDGAAGFGCRLVPIRITEGRSGDAYSFDIARAILYATAVGARALNLSFAGSGPSRAEREALYHALTRGCVVVAAAGNRGTVAPTAPQYPAAYAREGLCIQVGASDASDRRAAFSSYGPGLDFLAPGVNVWTTFMTYRTAAGVLRNGYAAVSGTSLAAPFGTGAVGLLASLRPELADRDFQVLLREAADDLGARGPDAETGWGRLDVARALRAVPPTFGVWHDEVPAASWTPLGRGDLEIGDYGPGSMSGPRLWPDAQLVEVRATVALPDTFLDSVRVWPRVGGTMALRGDFRLGFFAPWAEIVARDARSFTVRGYLYRVEDDCDGCPDGGWVPLPPDMARFGLTVIGRVDRAPALAVSWPALPAALGPGDTLRVRFSATDPDEVTAVEVWLEPAGAAPVRLARVPGAAGSALVTVPCAPPGAALLRVTARDEHGPALDETSATLAIGLRKAVCPEPPALRITPNPVFGAATIVAPGAGSLALYDAAGRLVRRVALEDERPRWTWDGRDAAGRRAAPGIYFARFEGPRGTAAARLVRMD</sequence>
<dbReference type="Gene3D" id="3.40.50.200">
    <property type="entry name" value="Peptidase S8/S53 domain"/>
    <property type="match status" value="1"/>
</dbReference>
<feature type="active site" description="Charge relay system" evidence="5">
    <location>
        <position position="440"/>
    </location>
</feature>
<dbReference type="InterPro" id="IPR050131">
    <property type="entry name" value="Peptidase_S8_subtilisin-like"/>
</dbReference>
<dbReference type="AlphaFoldDB" id="A0A832MLD1"/>
<evidence type="ECO:0000259" key="7">
    <source>
        <dbReference type="Pfam" id="PF13860"/>
    </source>
</evidence>
<dbReference type="InterPro" id="IPR015500">
    <property type="entry name" value="Peptidase_S8_subtilisin-rel"/>
</dbReference>
<dbReference type="GO" id="GO:0006508">
    <property type="term" value="P:proteolysis"/>
    <property type="evidence" value="ECO:0007669"/>
    <property type="project" value="UniProtKB-KW"/>
</dbReference>
<evidence type="ECO:0000256" key="4">
    <source>
        <dbReference type="ARBA" id="ARBA00022825"/>
    </source>
</evidence>
<dbReference type="PRINTS" id="PR00723">
    <property type="entry name" value="SUBTILISIN"/>
</dbReference>
<name>A0A832MLD1_UNCEI</name>
<feature type="domain" description="Peptidase S8/S53" evidence="6">
    <location>
        <begin position="209"/>
        <end position="488"/>
    </location>
</feature>
<protein>
    <recommendedName>
        <fullName evidence="9">Peptidase S8/S53 domain-containing protein</fullName>
    </recommendedName>
</protein>
<dbReference type="PANTHER" id="PTHR43806">
    <property type="entry name" value="PEPTIDASE S8"/>
    <property type="match status" value="1"/>
</dbReference>
<reference evidence="8" key="1">
    <citation type="journal article" date="2020" name="mSystems">
        <title>Genome- and Community-Level Interaction Insights into Carbon Utilization and Element Cycling Functions of Hydrothermarchaeota in Hydrothermal Sediment.</title>
        <authorList>
            <person name="Zhou Z."/>
            <person name="Liu Y."/>
            <person name="Xu W."/>
            <person name="Pan J."/>
            <person name="Luo Z.H."/>
            <person name="Li M."/>
        </authorList>
    </citation>
    <scope>NUCLEOTIDE SEQUENCE [LARGE SCALE GENOMIC DNA]</scope>
    <source>
        <strain evidence="8">SpSt-381</strain>
    </source>
</reference>
<dbReference type="InterPro" id="IPR036852">
    <property type="entry name" value="Peptidase_S8/S53_dom_sf"/>
</dbReference>
<dbReference type="SUPFAM" id="SSF52743">
    <property type="entry name" value="Subtilisin-like"/>
    <property type="match status" value="1"/>
</dbReference>
<dbReference type="EMBL" id="DSQF01000018">
    <property type="protein sequence ID" value="HGZ43485.1"/>
    <property type="molecule type" value="Genomic_DNA"/>
</dbReference>
<dbReference type="InterPro" id="IPR023828">
    <property type="entry name" value="Peptidase_S8_Ser-AS"/>
</dbReference>
<gene>
    <name evidence="8" type="ORF">ENR23_08680</name>
</gene>
<dbReference type="GO" id="GO:0004252">
    <property type="term" value="F:serine-type endopeptidase activity"/>
    <property type="evidence" value="ECO:0007669"/>
    <property type="project" value="UniProtKB-UniRule"/>
</dbReference>
<feature type="active site" description="Charge relay system" evidence="5">
    <location>
        <position position="258"/>
    </location>
</feature>
<organism evidence="8">
    <name type="scientific">Eiseniibacteriota bacterium</name>
    <dbReference type="NCBI Taxonomy" id="2212470"/>
    <lineage>
        <taxon>Bacteria</taxon>
        <taxon>Candidatus Eiseniibacteriota</taxon>
    </lineage>
</organism>
<dbReference type="Gene3D" id="2.60.40.4070">
    <property type="match status" value="1"/>
</dbReference>
<evidence type="ECO:0008006" key="9">
    <source>
        <dbReference type="Google" id="ProtNLM"/>
    </source>
</evidence>
<proteinExistence type="inferred from homology"/>
<evidence type="ECO:0000256" key="2">
    <source>
        <dbReference type="ARBA" id="ARBA00022670"/>
    </source>
</evidence>
<evidence type="ECO:0000259" key="6">
    <source>
        <dbReference type="Pfam" id="PF00082"/>
    </source>
</evidence>
<evidence type="ECO:0000313" key="8">
    <source>
        <dbReference type="EMBL" id="HGZ43485.1"/>
    </source>
</evidence>
<feature type="active site" description="Charge relay system" evidence="5">
    <location>
        <position position="217"/>
    </location>
</feature>
<keyword evidence="4 5" id="KW-0720">Serine protease</keyword>
<dbReference type="Pfam" id="PF13860">
    <property type="entry name" value="FlgD_ig"/>
    <property type="match status" value="1"/>
</dbReference>
<feature type="domain" description="FlgD/Vpr Ig-like" evidence="7">
    <location>
        <begin position="764"/>
        <end position="805"/>
    </location>
</feature>
<dbReference type="InterPro" id="IPR000209">
    <property type="entry name" value="Peptidase_S8/S53_dom"/>
</dbReference>
<dbReference type="InterPro" id="IPR025965">
    <property type="entry name" value="FlgD/Vpr_Ig-like"/>
</dbReference>
<accession>A0A832MLD1</accession>
<evidence type="ECO:0000256" key="5">
    <source>
        <dbReference type="PROSITE-ProRule" id="PRU01240"/>
    </source>
</evidence>
<dbReference type="PROSITE" id="PS51892">
    <property type="entry name" value="SUBTILASE"/>
    <property type="match status" value="1"/>
</dbReference>
<dbReference type="PROSITE" id="PS00138">
    <property type="entry name" value="SUBTILASE_SER"/>
    <property type="match status" value="1"/>
</dbReference>
<evidence type="ECO:0000256" key="3">
    <source>
        <dbReference type="ARBA" id="ARBA00022801"/>
    </source>
</evidence>